<gene>
    <name evidence="8" type="ORF">KDK92_19135</name>
</gene>
<keyword evidence="9" id="KW-1185">Reference proteome</keyword>
<comment type="caution">
    <text evidence="8">The sequence shown here is derived from an EMBL/GenBank/DDBJ whole genome shotgun (WGS) entry which is preliminary data.</text>
</comment>
<reference evidence="8" key="1">
    <citation type="journal article" date="2021" name="mSystems">
        <title>Bacteria and Archaea Synergistically Convert Glycine Betaine to Biogenic Methane in the Formosa Cold Seep of the South China Sea.</title>
        <authorList>
            <person name="Li L."/>
            <person name="Zhang W."/>
            <person name="Zhang S."/>
            <person name="Song L."/>
            <person name="Sun Q."/>
            <person name="Zhang H."/>
            <person name="Xiang H."/>
            <person name="Dong X."/>
        </authorList>
    </citation>
    <scope>NUCLEOTIDE SEQUENCE</scope>
    <source>
        <strain evidence="8">ZWT</strain>
    </source>
</reference>
<keyword evidence="5 7" id="KW-1133">Transmembrane helix</keyword>
<evidence type="ECO:0000256" key="5">
    <source>
        <dbReference type="ARBA" id="ARBA00022989"/>
    </source>
</evidence>
<protein>
    <submittedName>
        <fullName evidence="8">Permease</fullName>
    </submittedName>
</protein>
<dbReference type="AlphaFoldDB" id="A0A9J6P5K0"/>
<proteinExistence type="inferred from homology"/>
<evidence type="ECO:0000313" key="9">
    <source>
        <dbReference type="Proteomes" id="UP001056429"/>
    </source>
</evidence>
<dbReference type="Proteomes" id="UP001056429">
    <property type="component" value="Unassembled WGS sequence"/>
</dbReference>
<name>A0A9J6P5K0_9CLOT</name>
<organism evidence="8 9">
    <name type="scientific">Oceanirhabdus seepicola</name>
    <dbReference type="NCBI Taxonomy" id="2828781"/>
    <lineage>
        <taxon>Bacteria</taxon>
        <taxon>Bacillati</taxon>
        <taxon>Bacillota</taxon>
        <taxon>Clostridia</taxon>
        <taxon>Eubacteriales</taxon>
        <taxon>Clostridiaceae</taxon>
        <taxon>Oceanirhabdus</taxon>
    </lineage>
</organism>
<evidence type="ECO:0000256" key="1">
    <source>
        <dbReference type="ARBA" id="ARBA00004651"/>
    </source>
</evidence>
<evidence type="ECO:0000256" key="2">
    <source>
        <dbReference type="ARBA" id="ARBA00006386"/>
    </source>
</evidence>
<feature type="transmembrane region" description="Helical" evidence="7">
    <location>
        <begin position="143"/>
        <end position="160"/>
    </location>
</feature>
<feature type="transmembrane region" description="Helical" evidence="7">
    <location>
        <begin position="74"/>
        <end position="98"/>
    </location>
</feature>
<dbReference type="Pfam" id="PF03773">
    <property type="entry name" value="ArsP_1"/>
    <property type="match status" value="1"/>
</dbReference>
<sequence length="161" mass="16915">MYMTTILLFLVTISVLVISLFKDKGKTIGSMKKAKGMMGSMISDIVGVLLLIGLILAIIPPEKIESMIGSGSSFIATIVSALVGTITLIPAFVAFPLIGSLKANGAGITTLTAFLTTLTMVGFVTLPLEKETFGKQFAIKRNLLSFIFALIIAIVVGGIMG</sequence>
<feature type="transmembrane region" description="Helical" evidence="7">
    <location>
        <begin position="105"/>
        <end position="123"/>
    </location>
</feature>
<dbReference type="EMBL" id="JAGSOJ010000004">
    <property type="protein sequence ID" value="MCM1991859.1"/>
    <property type="molecule type" value="Genomic_DNA"/>
</dbReference>
<reference evidence="8" key="2">
    <citation type="submission" date="2021-04" db="EMBL/GenBank/DDBJ databases">
        <authorList>
            <person name="Dong X."/>
        </authorList>
    </citation>
    <scope>NUCLEOTIDE SEQUENCE</scope>
    <source>
        <strain evidence="8">ZWT</strain>
    </source>
</reference>
<feature type="transmembrane region" description="Helical" evidence="7">
    <location>
        <begin position="6"/>
        <end position="21"/>
    </location>
</feature>
<dbReference type="GO" id="GO:0005886">
    <property type="term" value="C:plasma membrane"/>
    <property type="evidence" value="ECO:0007669"/>
    <property type="project" value="UniProtKB-SubCell"/>
</dbReference>
<comment type="subcellular location">
    <subcellularLocation>
        <location evidence="1">Cell membrane</location>
        <topology evidence="1">Multi-pass membrane protein</topology>
    </subcellularLocation>
</comment>
<dbReference type="InterPro" id="IPR005524">
    <property type="entry name" value="DUF318"/>
</dbReference>
<keyword evidence="3" id="KW-1003">Cell membrane</keyword>
<feature type="transmembrane region" description="Helical" evidence="7">
    <location>
        <begin position="41"/>
        <end position="59"/>
    </location>
</feature>
<keyword evidence="4 7" id="KW-0812">Transmembrane</keyword>
<comment type="similarity">
    <text evidence="2">Belongs to the UPF0718 family.</text>
</comment>
<accession>A0A9J6P5K0</accession>
<evidence type="ECO:0000313" key="8">
    <source>
        <dbReference type="EMBL" id="MCM1991859.1"/>
    </source>
</evidence>
<evidence type="ECO:0000256" key="7">
    <source>
        <dbReference type="SAM" id="Phobius"/>
    </source>
</evidence>
<evidence type="ECO:0000256" key="4">
    <source>
        <dbReference type="ARBA" id="ARBA00022692"/>
    </source>
</evidence>
<evidence type="ECO:0000256" key="6">
    <source>
        <dbReference type="ARBA" id="ARBA00023136"/>
    </source>
</evidence>
<evidence type="ECO:0000256" key="3">
    <source>
        <dbReference type="ARBA" id="ARBA00022475"/>
    </source>
</evidence>
<keyword evidence="6 7" id="KW-0472">Membrane</keyword>